<dbReference type="InterPro" id="IPR050833">
    <property type="entry name" value="Poly_Biosynth_Transport"/>
</dbReference>
<comment type="caution">
    <text evidence="7">The sequence shown here is derived from an EMBL/GenBank/DDBJ whole genome shotgun (WGS) entry which is preliminary data.</text>
</comment>
<evidence type="ECO:0000256" key="1">
    <source>
        <dbReference type="ARBA" id="ARBA00004651"/>
    </source>
</evidence>
<keyword evidence="4 6" id="KW-1133">Transmembrane helix</keyword>
<keyword evidence="2" id="KW-1003">Cell membrane</keyword>
<protein>
    <recommendedName>
        <fullName evidence="9">Lipopolysaccharide biosynthesis protein</fullName>
    </recommendedName>
</protein>
<proteinExistence type="predicted"/>
<keyword evidence="8" id="KW-1185">Reference proteome</keyword>
<dbReference type="PANTHER" id="PTHR30250">
    <property type="entry name" value="PST FAMILY PREDICTED COLANIC ACID TRANSPORTER"/>
    <property type="match status" value="1"/>
</dbReference>
<organism evidence="7 8">
    <name type="scientific">Geopseudomonas aromaticivorans</name>
    <dbReference type="NCBI Taxonomy" id="2849492"/>
    <lineage>
        <taxon>Bacteria</taxon>
        <taxon>Pseudomonadati</taxon>
        <taxon>Pseudomonadota</taxon>
        <taxon>Gammaproteobacteria</taxon>
        <taxon>Pseudomonadales</taxon>
        <taxon>Pseudomonadaceae</taxon>
        <taxon>Geopseudomonas</taxon>
    </lineage>
</organism>
<feature type="transmembrane region" description="Helical" evidence="6">
    <location>
        <begin position="12"/>
        <end position="31"/>
    </location>
</feature>
<feature type="transmembrane region" description="Helical" evidence="6">
    <location>
        <begin position="435"/>
        <end position="456"/>
    </location>
</feature>
<evidence type="ECO:0000313" key="7">
    <source>
        <dbReference type="EMBL" id="MBV2132952.1"/>
    </source>
</evidence>
<feature type="transmembrane region" description="Helical" evidence="6">
    <location>
        <begin position="468"/>
        <end position="487"/>
    </location>
</feature>
<sequence>MEANNYKRMLKNAGLLYFRMLLTMAVTLYTSRVVLATLGVEDFGIYHLVGGFITVLGFLHGAMSSATQRFLSFEIGKPGTAGISNIFIMSMNIHLLIAAGILVVGETAGLWFVTTQLTIPTERIAAAQWVYHLSLFSFLVTIISVPYNAIIIAHERMSVFAWVSIIDVSLKLLIVFILAWVKTDHLITYAALTLAVVVLITAIYKLYCSKTFPDSKFRLYWESILFKTMLSYTGWNMWGNAASVLGNQGVNVILNIFFGPAVNAARAITFQVSGALNSFVQNLQVAANPQIIKSYASGDLDYMHKLVYYGAKYNFFLLLFLALPVAIEVDTILNLWLTVVPEHTGTFVQLALVGILIDSISAPLITAAQATGKIKLYQTVVGGILLFNLPLSYLLLYAGFAPSIAFMVSIALSIASLFARLAILKPLISLSIGRFTSLVLLRVVGVGLASMAMALLIKYMPQGDDSDIFMIACTFISTAGCIYLIGINAEERSQLVNLARRLHNPYAKKKRS</sequence>
<name>A0ABS6MVX7_9GAMM</name>
<dbReference type="PANTHER" id="PTHR30250:SF26">
    <property type="entry name" value="PSMA PROTEIN"/>
    <property type="match status" value="1"/>
</dbReference>
<feature type="transmembrane region" description="Helical" evidence="6">
    <location>
        <begin position="187"/>
        <end position="208"/>
    </location>
</feature>
<evidence type="ECO:0000256" key="4">
    <source>
        <dbReference type="ARBA" id="ARBA00022989"/>
    </source>
</evidence>
<evidence type="ECO:0000256" key="6">
    <source>
        <dbReference type="SAM" id="Phobius"/>
    </source>
</evidence>
<reference evidence="7 8" key="1">
    <citation type="submission" date="2021-06" db="EMBL/GenBank/DDBJ databases">
        <title>Differences between aerobic and microaerobic xylene degrading microbial communities.</title>
        <authorList>
            <person name="Banerjee S."/>
            <person name="Tancsics A."/>
        </authorList>
    </citation>
    <scope>NUCLEOTIDE SEQUENCE [LARGE SCALE GENOMIC DNA]</scope>
    <source>
        <strain evidence="7 8">MAP12</strain>
    </source>
</reference>
<dbReference type="RefSeq" id="WP_217681414.1">
    <property type="nucleotide sequence ID" value="NZ_JAHRGL010000019.1"/>
</dbReference>
<feature type="transmembrane region" description="Helical" evidence="6">
    <location>
        <begin position="380"/>
        <end position="398"/>
    </location>
</feature>
<feature type="transmembrane region" description="Helical" evidence="6">
    <location>
        <begin position="124"/>
        <end position="147"/>
    </location>
</feature>
<evidence type="ECO:0000313" key="8">
    <source>
        <dbReference type="Proteomes" id="UP000813068"/>
    </source>
</evidence>
<gene>
    <name evidence="7" type="ORF">KRX52_09075</name>
</gene>
<comment type="subcellular location">
    <subcellularLocation>
        <location evidence="1">Cell membrane</location>
        <topology evidence="1">Multi-pass membrane protein</topology>
    </subcellularLocation>
</comment>
<keyword evidence="3 6" id="KW-0812">Transmembrane</keyword>
<keyword evidence="5 6" id="KW-0472">Membrane</keyword>
<dbReference type="Proteomes" id="UP000813068">
    <property type="component" value="Unassembled WGS sequence"/>
</dbReference>
<dbReference type="EMBL" id="JAHRGL010000019">
    <property type="protein sequence ID" value="MBV2132952.1"/>
    <property type="molecule type" value="Genomic_DNA"/>
</dbReference>
<evidence type="ECO:0000256" key="2">
    <source>
        <dbReference type="ARBA" id="ARBA00022475"/>
    </source>
</evidence>
<feature type="transmembrane region" description="Helical" evidence="6">
    <location>
        <begin position="404"/>
        <end position="423"/>
    </location>
</feature>
<feature type="transmembrane region" description="Helical" evidence="6">
    <location>
        <begin position="43"/>
        <end position="62"/>
    </location>
</feature>
<evidence type="ECO:0000256" key="3">
    <source>
        <dbReference type="ARBA" id="ARBA00022692"/>
    </source>
</evidence>
<feature type="transmembrane region" description="Helical" evidence="6">
    <location>
        <begin position="306"/>
        <end position="327"/>
    </location>
</feature>
<evidence type="ECO:0000256" key="5">
    <source>
        <dbReference type="ARBA" id="ARBA00023136"/>
    </source>
</evidence>
<evidence type="ECO:0008006" key="9">
    <source>
        <dbReference type="Google" id="ProtNLM"/>
    </source>
</evidence>
<accession>A0ABS6MVX7</accession>
<feature type="transmembrane region" description="Helical" evidence="6">
    <location>
        <begin position="83"/>
        <end position="104"/>
    </location>
</feature>
<feature type="transmembrane region" description="Helical" evidence="6">
    <location>
        <begin position="347"/>
        <end position="368"/>
    </location>
</feature>
<feature type="transmembrane region" description="Helical" evidence="6">
    <location>
        <begin position="159"/>
        <end position="181"/>
    </location>
</feature>